<evidence type="ECO:0000256" key="1">
    <source>
        <dbReference type="SAM" id="Phobius"/>
    </source>
</evidence>
<dbReference type="RefSeq" id="WP_159526055.1">
    <property type="nucleotide sequence ID" value="NZ_WUUU01000047.1"/>
</dbReference>
<evidence type="ECO:0000313" key="2">
    <source>
        <dbReference type="EMBL" id="MXR20508.1"/>
    </source>
</evidence>
<reference evidence="2 3" key="1">
    <citation type="submission" date="2019-12" db="EMBL/GenBank/DDBJ databases">
        <title>Isolation and characterization of three novel carbon monoxide-oxidizing members of Halobacteria from salione crusts and soils.</title>
        <authorList>
            <person name="Myers M.R."/>
            <person name="King G.M."/>
        </authorList>
    </citation>
    <scope>NUCLEOTIDE SEQUENCE [LARGE SCALE GENOMIC DNA]</scope>
    <source>
        <strain evidence="2 3">PCN9</strain>
    </source>
</reference>
<dbReference type="AlphaFoldDB" id="A0A6B0SG05"/>
<name>A0A6B0SG05_9EURY</name>
<keyword evidence="1" id="KW-0472">Membrane</keyword>
<feature type="transmembrane region" description="Helical" evidence="1">
    <location>
        <begin position="6"/>
        <end position="23"/>
    </location>
</feature>
<gene>
    <name evidence="2" type="ORF">GRX66_07780</name>
</gene>
<keyword evidence="3" id="KW-1185">Reference proteome</keyword>
<sequence length="63" mass="6782">MALTYGQFLAVFVAPPLVALAVLRVRGPPRASERWSLAGVGVLLVLALVYTTPWDNYLVGRGV</sequence>
<evidence type="ECO:0000313" key="3">
    <source>
        <dbReference type="Proteomes" id="UP000471521"/>
    </source>
</evidence>
<keyword evidence="1" id="KW-0812">Transmembrane</keyword>
<dbReference type="Proteomes" id="UP000471521">
    <property type="component" value="Unassembled WGS sequence"/>
</dbReference>
<proteinExistence type="predicted"/>
<accession>A0A6B0SG05</accession>
<keyword evidence="1" id="KW-1133">Transmembrane helix</keyword>
<protein>
    <submittedName>
        <fullName evidence="2">Uncharacterized protein</fullName>
    </submittedName>
</protein>
<dbReference type="EMBL" id="WUUU01000047">
    <property type="protein sequence ID" value="MXR20508.1"/>
    <property type="molecule type" value="Genomic_DNA"/>
</dbReference>
<comment type="caution">
    <text evidence="2">The sequence shown here is derived from an EMBL/GenBank/DDBJ whole genome shotgun (WGS) entry which is preliminary data.</text>
</comment>
<organism evidence="2 3">
    <name type="scientific">Halobacterium bonnevillei</name>
    <dbReference type="NCBI Taxonomy" id="2692200"/>
    <lineage>
        <taxon>Archaea</taxon>
        <taxon>Methanobacteriati</taxon>
        <taxon>Methanobacteriota</taxon>
        <taxon>Stenosarchaea group</taxon>
        <taxon>Halobacteria</taxon>
        <taxon>Halobacteriales</taxon>
        <taxon>Halobacteriaceae</taxon>
        <taxon>Halobacterium</taxon>
    </lineage>
</organism>
<feature type="transmembrane region" description="Helical" evidence="1">
    <location>
        <begin position="35"/>
        <end position="54"/>
    </location>
</feature>